<organism evidence="3 4">
    <name type="scientific">Platysternon megacephalum</name>
    <name type="common">big-headed turtle</name>
    <dbReference type="NCBI Taxonomy" id="55544"/>
    <lineage>
        <taxon>Eukaryota</taxon>
        <taxon>Metazoa</taxon>
        <taxon>Chordata</taxon>
        <taxon>Craniata</taxon>
        <taxon>Vertebrata</taxon>
        <taxon>Euteleostomi</taxon>
        <taxon>Archelosauria</taxon>
        <taxon>Testudinata</taxon>
        <taxon>Testudines</taxon>
        <taxon>Cryptodira</taxon>
        <taxon>Durocryptodira</taxon>
        <taxon>Testudinoidea</taxon>
        <taxon>Platysternidae</taxon>
        <taxon>Platysternon</taxon>
    </lineage>
</organism>
<dbReference type="AlphaFoldDB" id="A0A4D9DWQ4"/>
<name>A0A4D9DWQ4_9SAUR</name>
<keyword evidence="2" id="KW-1133">Transmembrane helix</keyword>
<comment type="caution">
    <text evidence="3">The sequence shown here is derived from an EMBL/GenBank/DDBJ whole genome shotgun (WGS) entry which is preliminary data.</text>
</comment>
<keyword evidence="2" id="KW-0472">Membrane</keyword>
<feature type="region of interest" description="Disordered" evidence="1">
    <location>
        <begin position="56"/>
        <end position="97"/>
    </location>
</feature>
<keyword evidence="4" id="KW-1185">Reference proteome</keyword>
<dbReference type="EMBL" id="QXTE01000190">
    <property type="protein sequence ID" value="TFK02406.1"/>
    <property type="molecule type" value="Genomic_DNA"/>
</dbReference>
<gene>
    <name evidence="3" type="ORF">DR999_PMT15268</name>
</gene>
<dbReference type="Proteomes" id="UP000297703">
    <property type="component" value="Unassembled WGS sequence"/>
</dbReference>
<protein>
    <submittedName>
        <fullName evidence="3">Guanine nucleotide-binding protein G(Z) subunit alpha</fullName>
    </submittedName>
</protein>
<reference evidence="3 4" key="1">
    <citation type="submission" date="2019-04" db="EMBL/GenBank/DDBJ databases">
        <title>Draft genome of the big-headed turtle Platysternon megacephalum.</title>
        <authorList>
            <person name="Gong S."/>
        </authorList>
    </citation>
    <scope>NUCLEOTIDE SEQUENCE [LARGE SCALE GENOMIC DNA]</scope>
    <source>
        <strain evidence="3">DO16091913</strain>
        <tissue evidence="3">Muscle</tissue>
    </source>
</reference>
<evidence type="ECO:0000256" key="2">
    <source>
        <dbReference type="SAM" id="Phobius"/>
    </source>
</evidence>
<feature type="transmembrane region" description="Helical" evidence="2">
    <location>
        <begin position="12"/>
        <end position="33"/>
    </location>
</feature>
<evidence type="ECO:0000256" key="1">
    <source>
        <dbReference type="SAM" id="MobiDB-lite"/>
    </source>
</evidence>
<accession>A0A4D9DWQ4</accession>
<reference evidence="3 4" key="2">
    <citation type="submission" date="2019-04" db="EMBL/GenBank/DDBJ databases">
        <title>The genome sequence of big-headed turtle.</title>
        <authorList>
            <person name="Gong S."/>
        </authorList>
    </citation>
    <scope>NUCLEOTIDE SEQUENCE [LARGE SCALE GENOMIC DNA]</scope>
    <source>
        <strain evidence="3">DO16091913</strain>
        <tissue evidence="3">Muscle</tissue>
    </source>
</reference>
<keyword evidence="2" id="KW-0812">Transmembrane</keyword>
<evidence type="ECO:0000313" key="4">
    <source>
        <dbReference type="Proteomes" id="UP000297703"/>
    </source>
</evidence>
<sequence length="136" mass="14273">MVQGLDGAKYMLVYGVLAAGYSGSGGASLILSLGPHTAKKRKIFSVAKEALKLKMGEPHSQHCKMPPVLLHSPGKPRSSQGSHSGAGCSQGRCESGTDQTAQIPFSRLKLRLLFLSTDCLAIPSAQPDPPVDSTTQ</sequence>
<proteinExistence type="predicted"/>
<evidence type="ECO:0000313" key="3">
    <source>
        <dbReference type="EMBL" id="TFK02406.1"/>
    </source>
</evidence>